<dbReference type="RefSeq" id="WP_157387946.1">
    <property type="nucleotide sequence ID" value="NZ_WRPP01000002.1"/>
</dbReference>
<dbReference type="EMBL" id="WRPP01000002">
    <property type="protein sequence ID" value="MVU78460.1"/>
    <property type="molecule type" value="Genomic_DNA"/>
</dbReference>
<reference evidence="2 3" key="1">
    <citation type="submission" date="2019-12" db="EMBL/GenBank/DDBJ databases">
        <title>Nocardia sp. nov. ET3-3 isolated from soil.</title>
        <authorList>
            <person name="Kanchanasin P."/>
            <person name="Tanasupawat S."/>
            <person name="Yuki M."/>
            <person name="Kudo T."/>
        </authorList>
    </citation>
    <scope>NUCLEOTIDE SEQUENCE [LARGE SCALE GENOMIC DNA]</scope>
    <source>
        <strain evidence="2 3">ET3-3</strain>
    </source>
</reference>
<evidence type="ECO:0000256" key="1">
    <source>
        <dbReference type="SAM" id="MobiDB-lite"/>
    </source>
</evidence>
<evidence type="ECO:0000313" key="2">
    <source>
        <dbReference type="EMBL" id="MVU78460.1"/>
    </source>
</evidence>
<sequence length="190" mass="20245">MSELACAPASPVASGHRRDDPDTRVRTALAPLGTNLLRRATADAEATVAAARAEAQAAMDRARAEAATLAERARAAGTARAAAQLAAEQHRRTRAERAGLLAAQRAAYDLWRHESTAAILTLRDEPDWPRTRARLRAKAIEILGPDTIIADDPDGGFVARCGGRRIDLRLHTIAAHALAAVEPELAGLWS</sequence>
<dbReference type="AlphaFoldDB" id="A0A7K1UVQ5"/>
<name>A0A7K1UVQ5_9NOCA</name>
<keyword evidence="3" id="KW-1185">Reference proteome</keyword>
<dbReference type="Proteomes" id="UP000466794">
    <property type="component" value="Unassembled WGS sequence"/>
</dbReference>
<feature type="region of interest" description="Disordered" evidence="1">
    <location>
        <begin position="1"/>
        <end position="22"/>
    </location>
</feature>
<evidence type="ECO:0000313" key="3">
    <source>
        <dbReference type="Proteomes" id="UP000466794"/>
    </source>
</evidence>
<proteinExistence type="predicted"/>
<organism evidence="2 3">
    <name type="scientific">Nocardia terrae</name>
    <dbReference type="NCBI Taxonomy" id="2675851"/>
    <lineage>
        <taxon>Bacteria</taxon>
        <taxon>Bacillati</taxon>
        <taxon>Actinomycetota</taxon>
        <taxon>Actinomycetes</taxon>
        <taxon>Mycobacteriales</taxon>
        <taxon>Nocardiaceae</taxon>
        <taxon>Nocardia</taxon>
    </lineage>
</organism>
<protein>
    <submittedName>
        <fullName evidence="2">Uncharacterized protein</fullName>
    </submittedName>
</protein>
<gene>
    <name evidence="2" type="ORF">GPX89_14545</name>
</gene>
<comment type="caution">
    <text evidence="2">The sequence shown here is derived from an EMBL/GenBank/DDBJ whole genome shotgun (WGS) entry which is preliminary data.</text>
</comment>
<accession>A0A7K1UVQ5</accession>